<dbReference type="GO" id="GO:0003677">
    <property type="term" value="F:DNA binding"/>
    <property type="evidence" value="ECO:0007669"/>
    <property type="project" value="InterPro"/>
</dbReference>
<dbReference type="NCBIfam" id="NF033564">
    <property type="entry name" value="transpos_ISAs1"/>
    <property type="match status" value="1"/>
</dbReference>
<dbReference type="GO" id="GO:0004803">
    <property type="term" value="F:transposase activity"/>
    <property type="evidence" value="ECO:0007669"/>
    <property type="project" value="InterPro"/>
</dbReference>
<comment type="caution">
    <text evidence="3">The sequence shown here is derived from an EMBL/GenBank/DDBJ whole genome shotgun (WGS) entry which is preliminary data.</text>
</comment>
<dbReference type="EMBL" id="CAGS01000596">
    <property type="protein sequence ID" value="CCF85964.1"/>
    <property type="molecule type" value="Genomic_DNA"/>
</dbReference>
<dbReference type="InterPro" id="IPR051698">
    <property type="entry name" value="Transposase_11-like"/>
</dbReference>
<feature type="domain" description="Transposase IS4-like" evidence="1">
    <location>
        <begin position="123"/>
        <end position="347"/>
    </location>
</feature>
<protein>
    <submittedName>
        <fullName evidence="3">Transposase</fullName>
    </submittedName>
</protein>
<dbReference type="GO" id="GO:0006313">
    <property type="term" value="P:DNA transposition"/>
    <property type="evidence" value="ECO:0007669"/>
    <property type="project" value="InterPro"/>
</dbReference>
<proteinExistence type="predicted"/>
<dbReference type="Pfam" id="PF01609">
    <property type="entry name" value="DDE_Tnp_1"/>
    <property type="match status" value="1"/>
</dbReference>
<dbReference type="RefSeq" id="WP_008481366.1">
    <property type="nucleotide sequence ID" value="NZ_CAGS01000596.1"/>
</dbReference>
<evidence type="ECO:0000313" key="4">
    <source>
        <dbReference type="Proteomes" id="UP000004221"/>
    </source>
</evidence>
<dbReference type="OrthoDB" id="145986at2"/>
<evidence type="ECO:0000259" key="2">
    <source>
        <dbReference type="Pfam" id="PF13808"/>
    </source>
</evidence>
<name>I4EMQ1_9BACT</name>
<sequence length="402" mass="43936">MEYTSPANPVRSDPQAVSPTTLLAVFATVPDPRRRQGTRFPLPAILTLAVAAILANHRSVLAIAEWGASQSPTLLAAFGFPKGVTPHQSTLQRLFRRLDPVALSTALTRALEPAARPNPLQRGSQGVAIDGKAQRGRLASATAPEYAVHALSACCHKLGVVLAQLPIVEAGDKSEAELTVAPRLLAGLDWRGRVFTGDALFCQRNLCQQVVEAGGDYRLLVKENQPQLHADLHLLFDSPAPTLPLTDRREAETRDYGQGRYEDRRHLIASTDLTGYSDWPALAQIFRLHRTWWAAGQRHASIRYGITSLPPEVASAERLLALGRGHWTIENRLHYVKDVVLGEDQSLIHCDAGPAILAIFRDTAVSLLRRAGYHAIAARLRHNSRHPQDTLPLLGLAVPQNA</sequence>
<reference evidence="3 4" key="1">
    <citation type="journal article" date="2012" name="ISME J.">
        <title>Nitrification expanded: discovery, physiology and genomics of a nitrite-oxidizing bacterium from the phylum Chloroflexi.</title>
        <authorList>
            <person name="Sorokin D.Y."/>
            <person name="Lucker S."/>
            <person name="Vejmelkova D."/>
            <person name="Kostrikina N.A."/>
            <person name="Kleerebezem R."/>
            <person name="Rijpstra W.I."/>
            <person name="Damste J.S."/>
            <person name="Le Paslier D."/>
            <person name="Muyzer G."/>
            <person name="Wagner M."/>
            <person name="van Loosdrecht M.C."/>
            <person name="Daims H."/>
        </authorList>
    </citation>
    <scope>NUCLEOTIDE SEQUENCE [LARGE SCALE GENOMIC DNA]</scope>
    <source>
        <strain evidence="4">none</strain>
    </source>
</reference>
<evidence type="ECO:0000313" key="3">
    <source>
        <dbReference type="EMBL" id="CCF85964.1"/>
    </source>
</evidence>
<dbReference type="PANTHER" id="PTHR30298:SF0">
    <property type="entry name" value="PROTEIN YBFL-RELATED"/>
    <property type="match status" value="1"/>
</dbReference>
<organism evidence="3 4">
    <name type="scientific">Nitrolancea hollandica Lb</name>
    <dbReference type="NCBI Taxonomy" id="1129897"/>
    <lineage>
        <taxon>Bacteria</taxon>
        <taxon>Pseudomonadati</taxon>
        <taxon>Thermomicrobiota</taxon>
        <taxon>Thermomicrobia</taxon>
        <taxon>Sphaerobacterales</taxon>
        <taxon>Sphaerobacterineae</taxon>
        <taxon>Sphaerobacteraceae</taxon>
        <taxon>Nitrolancea</taxon>
    </lineage>
</organism>
<dbReference type="Pfam" id="PF13808">
    <property type="entry name" value="DDE_Tnp_1_assoc"/>
    <property type="match status" value="1"/>
</dbReference>
<keyword evidence="4" id="KW-1185">Reference proteome</keyword>
<feature type="domain" description="H repeat-associated protein N-terminal" evidence="2">
    <location>
        <begin position="24"/>
        <end position="108"/>
    </location>
</feature>
<accession>I4EMQ1</accession>
<dbReference type="InterPro" id="IPR032806">
    <property type="entry name" value="YbfD_N"/>
</dbReference>
<dbReference type="InterPro" id="IPR002559">
    <property type="entry name" value="Transposase_11"/>
</dbReference>
<dbReference type="AlphaFoldDB" id="I4EMQ1"/>
<dbReference type="Proteomes" id="UP000004221">
    <property type="component" value="Unassembled WGS sequence"/>
</dbReference>
<gene>
    <name evidence="3" type="ORF">NITHO_6350001</name>
</gene>
<dbReference type="InterPro" id="IPR047647">
    <property type="entry name" value="ISAs1_transpos"/>
</dbReference>
<evidence type="ECO:0000259" key="1">
    <source>
        <dbReference type="Pfam" id="PF01609"/>
    </source>
</evidence>
<dbReference type="PANTHER" id="PTHR30298">
    <property type="entry name" value="H REPEAT-ASSOCIATED PREDICTED TRANSPOSASE"/>
    <property type="match status" value="1"/>
</dbReference>